<evidence type="ECO:0000259" key="5">
    <source>
        <dbReference type="Pfam" id="PF13870"/>
    </source>
</evidence>
<reference evidence="7" key="1">
    <citation type="submission" date="2025-08" db="UniProtKB">
        <authorList>
            <consortium name="RefSeq"/>
        </authorList>
    </citation>
    <scope>IDENTIFICATION</scope>
</reference>
<dbReference type="InterPro" id="IPR051885">
    <property type="entry name" value="CC_CF"/>
</dbReference>
<keyword evidence="3" id="KW-0966">Cell projection</keyword>
<sequence>MSENILHKNDQSTEELRILVNTVEPVTDVNLVTDQTDILLTSELSNNVLDILSQSSYLSNKSLTPEKNDSIILEDQENNHDHEGFEEIKNLQNEDNVNEKVIVPEVVSSYDRESLIKEYKEISEERIKLQKVNNQYQHKLTEYFQKKKTEEQIVDIERNENDQEQRYIKYISNLKELQSEEARQASNIQAQIEECKARWEGKLKEVDEVSKIFNDLKYNIGKNAISSHSGKKIASTDLEIYRLAEIKKEQEVIACRLENIKLKNQLKKYEMQLREKEELGEGLHLIDFEQLKIENQTFNEKIEDRNEELMKLRKKITTTVQIFSHVKEKLQFVQEENIELRQKLQDLDVTLAQRRDILTRNKQIRDSLRTDNNKLKHQAGLLGNETLLLDFEQCVDKSEQLRSHLTQLKDQHKELSICLKTLRKNIES</sequence>
<evidence type="ECO:0000256" key="3">
    <source>
        <dbReference type="ARBA" id="ARBA00023273"/>
    </source>
</evidence>
<evidence type="ECO:0000256" key="4">
    <source>
        <dbReference type="SAM" id="Coils"/>
    </source>
</evidence>
<dbReference type="Proteomes" id="UP001652625">
    <property type="component" value="Chromosome 08"/>
</dbReference>
<dbReference type="Pfam" id="PF13870">
    <property type="entry name" value="CCDC113_CCDC96_CC"/>
    <property type="match status" value="1"/>
</dbReference>
<evidence type="ECO:0000313" key="7">
    <source>
        <dbReference type="RefSeq" id="XP_065659736.1"/>
    </source>
</evidence>
<dbReference type="RefSeq" id="XP_065659736.1">
    <property type="nucleotide sequence ID" value="XM_065803664.1"/>
</dbReference>
<dbReference type="GeneID" id="100213767"/>
<keyword evidence="6" id="KW-1185">Reference proteome</keyword>
<protein>
    <submittedName>
        <fullName evidence="7">Cilia- and flagella-associated protein 184 isoform X3</fullName>
    </submittedName>
</protein>
<accession>A0ABM4CDG6</accession>
<organism evidence="6 7">
    <name type="scientific">Hydra vulgaris</name>
    <name type="common">Hydra</name>
    <name type="synonym">Hydra attenuata</name>
    <dbReference type="NCBI Taxonomy" id="6087"/>
    <lineage>
        <taxon>Eukaryota</taxon>
        <taxon>Metazoa</taxon>
        <taxon>Cnidaria</taxon>
        <taxon>Hydrozoa</taxon>
        <taxon>Hydroidolina</taxon>
        <taxon>Anthoathecata</taxon>
        <taxon>Aplanulata</taxon>
        <taxon>Hydridae</taxon>
        <taxon>Hydra</taxon>
    </lineage>
</organism>
<evidence type="ECO:0000256" key="1">
    <source>
        <dbReference type="ARBA" id="ARBA00004138"/>
    </source>
</evidence>
<gene>
    <name evidence="7" type="primary">LOC100213767</name>
</gene>
<feature type="coiled-coil region" evidence="4">
    <location>
        <begin position="112"/>
        <end position="194"/>
    </location>
</feature>
<proteinExistence type="predicted"/>
<evidence type="ECO:0000313" key="6">
    <source>
        <dbReference type="Proteomes" id="UP001652625"/>
    </source>
</evidence>
<keyword evidence="7" id="KW-0969">Cilium</keyword>
<evidence type="ECO:0000256" key="2">
    <source>
        <dbReference type="ARBA" id="ARBA00023054"/>
    </source>
</evidence>
<keyword evidence="2 4" id="KW-0175">Coiled coil</keyword>
<dbReference type="PANTHER" id="PTHR15654">
    <property type="entry name" value="COILED-COIL DOMAIN-CONTAINING PROTEIN 113-RELATED"/>
    <property type="match status" value="1"/>
</dbReference>
<dbReference type="InterPro" id="IPR025254">
    <property type="entry name" value="CCDC113/CCDC96_CC"/>
</dbReference>
<dbReference type="PANTHER" id="PTHR15654:SF1">
    <property type="entry name" value="COILED-COIL DOMAIN-CONTAINING PROTEIN 96"/>
    <property type="match status" value="1"/>
</dbReference>
<keyword evidence="7" id="KW-0282">Flagellum</keyword>
<comment type="subcellular location">
    <subcellularLocation>
        <location evidence="1">Cell projection</location>
        <location evidence="1">Cilium</location>
    </subcellularLocation>
</comment>
<feature type="domain" description="CCDC113/CCDC96 coiled-coil" evidence="5">
    <location>
        <begin position="247"/>
        <end position="416"/>
    </location>
</feature>
<name>A0ABM4CDG6_HYDVU</name>
<feature type="coiled-coil region" evidence="4">
    <location>
        <begin position="259"/>
        <end position="350"/>
    </location>
</feature>